<dbReference type="Pfam" id="PF16901">
    <property type="entry name" value="DAO_C"/>
    <property type="match status" value="1"/>
</dbReference>
<evidence type="ECO:0000256" key="4">
    <source>
        <dbReference type="ARBA" id="ARBA00022827"/>
    </source>
</evidence>
<dbReference type="NCBIfam" id="NF008899">
    <property type="entry name" value="PRK12266.1"/>
    <property type="match status" value="1"/>
</dbReference>
<dbReference type="PANTHER" id="PTHR11985:SF15">
    <property type="entry name" value="GLYCEROL-3-PHOSPHATE DEHYDROGENASE, MITOCHONDRIAL"/>
    <property type="match status" value="1"/>
</dbReference>
<dbReference type="Gene3D" id="3.50.50.60">
    <property type="entry name" value="FAD/NAD(P)-binding domain"/>
    <property type="match status" value="1"/>
</dbReference>
<protein>
    <recommendedName>
        <fullName evidence="6">Glycerol-3-phosphate dehydrogenase</fullName>
        <ecNumber evidence="6">1.1.5.3</ecNumber>
    </recommendedName>
</protein>
<evidence type="ECO:0000256" key="1">
    <source>
        <dbReference type="ARBA" id="ARBA00001974"/>
    </source>
</evidence>
<dbReference type="Gene3D" id="3.30.9.10">
    <property type="entry name" value="D-Amino Acid Oxidase, subunit A, domain 2"/>
    <property type="match status" value="1"/>
</dbReference>
<dbReference type="GO" id="GO:0004368">
    <property type="term" value="F:glycerol-3-phosphate dehydrogenase (quinone) activity"/>
    <property type="evidence" value="ECO:0007669"/>
    <property type="project" value="UniProtKB-EC"/>
</dbReference>
<dbReference type="InterPro" id="IPR038299">
    <property type="entry name" value="DAO_C_sf"/>
</dbReference>
<dbReference type="NCBIfam" id="NF009906">
    <property type="entry name" value="PRK13369.1"/>
    <property type="match status" value="1"/>
</dbReference>
<comment type="catalytic activity">
    <reaction evidence="6">
        <text>a quinone + sn-glycerol 3-phosphate = dihydroxyacetone phosphate + a quinol</text>
        <dbReference type="Rhea" id="RHEA:18977"/>
        <dbReference type="ChEBI" id="CHEBI:24646"/>
        <dbReference type="ChEBI" id="CHEBI:57597"/>
        <dbReference type="ChEBI" id="CHEBI:57642"/>
        <dbReference type="ChEBI" id="CHEBI:132124"/>
        <dbReference type="EC" id="1.1.5.3"/>
    </reaction>
</comment>
<keyword evidence="5 6" id="KW-0560">Oxidoreductase</keyword>
<organism evidence="9 10">
    <name type="scientific">Afipia carboxydohydrogena</name>
    <name type="common">Pseudomonas carboxydohydrogena</name>
    <dbReference type="NCBI Taxonomy" id="290"/>
    <lineage>
        <taxon>Bacteria</taxon>
        <taxon>Pseudomonadati</taxon>
        <taxon>Pseudomonadota</taxon>
        <taxon>Alphaproteobacteria</taxon>
        <taxon>Hyphomicrobiales</taxon>
        <taxon>Nitrobacteraceae</taxon>
        <taxon>Afipia</taxon>
    </lineage>
</organism>
<evidence type="ECO:0000256" key="5">
    <source>
        <dbReference type="ARBA" id="ARBA00023002"/>
    </source>
</evidence>
<sequence length="525" mass="58403">MARDLTLAAGRGYPCAGAALDQIYDIAIIGGGVNGCGIARDAAGRGYSVYLCEMNDLASGTSSWSSKLIHGGLRYLEFYEFRLVREALIEREVLWGIAPHIIAPERFVLPHHDGLRPAWLLRLGLFIYDHLGGRRRLPATRTLNLRRDVTGRPLKPIFKTGFEYSDCTVDDARLVVLNALDAVERGAMVATRTQAVKAKRGEDGVWELVVEGTATKTRSTIRARILVNAGGPWVQEILTQRAGVEAKAHVRLVQGSHIVVPRLYAHDRAYTFQHGDGRVIFVIPYQDDFTLIGTTDRDYDGDPSMVRATQEEIDYLCASASEYLATPVQPSDVVWSYSGVRPLYDDHASEARTATRDYVFELDAPDGLPVLSVFGGKITTYRKLAEHALEKLSPYLRSGGAPWTAGTPLPGGDFAGESMDAKVQRLLRDYPFLSKRHGKRLVRAYGSHARRLLGRAADMTDLGRDFGQTLTEREVRYLMAHEFAQTAEDVVWRRSKLGLWLTQQEVATLDAWMATQRKPVAPDPY</sequence>
<comment type="cofactor">
    <cofactor evidence="1 6">
        <name>FAD</name>
        <dbReference type="ChEBI" id="CHEBI:57692"/>
    </cofactor>
</comment>
<dbReference type="PANTHER" id="PTHR11985">
    <property type="entry name" value="GLYCEROL-3-PHOSPHATE DEHYDROGENASE"/>
    <property type="match status" value="1"/>
</dbReference>
<evidence type="ECO:0000313" key="9">
    <source>
        <dbReference type="EMBL" id="WEF50617.1"/>
    </source>
</evidence>
<feature type="domain" description="Alpha-glycerophosphate oxidase C-terminal" evidence="8">
    <location>
        <begin position="404"/>
        <end position="511"/>
    </location>
</feature>
<proteinExistence type="inferred from homology"/>
<dbReference type="PROSITE" id="PS00978">
    <property type="entry name" value="FAD_G3PDH_2"/>
    <property type="match status" value="1"/>
</dbReference>
<dbReference type="InterPro" id="IPR000447">
    <property type="entry name" value="G3P_DH_FAD-dep"/>
</dbReference>
<evidence type="ECO:0000256" key="3">
    <source>
        <dbReference type="ARBA" id="ARBA00022630"/>
    </source>
</evidence>
<evidence type="ECO:0000259" key="7">
    <source>
        <dbReference type="Pfam" id="PF01266"/>
    </source>
</evidence>
<dbReference type="SUPFAM" id="SSF51905">
    <property type="entry name" value="FAD/NAD(P)-binding domain"/>
    <property type="match status" value="1"/>
</dbReference>
<dbReference type="Proteomes" id="UP001213907">
    <property type="component" value="Chromosome"/>
</dbReference>
<dbReference type="Gene3D" id="1.10.8.870">
    <property type="entry name" value="Alpha-glycerophosphate oxidase, cap domain"/>
    <property type="match status" value="1"/>
</dbReference>
<dbReference type="EMBL" id="CP113162">
    <property type="protein sequence ID" value="WEF50617.1"/>
    <property type="molecule type" value="Genomic_DNA"/>
</dbReference>
<dbReference type="InterPro" id="IPR036188">
    <property type="entry name" value="FAD/NAD-bd_sf"/>
</dbReference>
<keyword evidence="3 6" id="KW-0285">Flavoprotein</keyword>
<keyword evidence="10" id="KW-1185">Reference proteome</keyword>
<accession>A0ABY8BKV9</accession>
<evidence type="ECO:0000256" key="2">
    <source>
        <dbReference type="ARBA" id="ARBA00007330"/>
    </source>
</evidence>
<evidence type="ECO:0000256" key="6">
    <source>
        <dbReference type="RuleBase" id="RU361217"/>
    </source>
</evidence>
<keyword evidence="4" id="KW-0274">FAD</keyword>
<feature type="domain" description="FAD dependent oxidoreductase" evidence="7">
    <location>
        <begin position="25"/>
        <end position="381"/>
    </location>
</feature>
<dbReference type="Pfam" id="PF01266">
    <property type="entry name" value="DAO"/>
    <property type="match status" value="1"/>
</dbReference>
<dbReference type="EC" id="1.1.5.3" evidence="6"/>
<gene>
    <name evidence="9" type="primary">glpD</name>
    <name evidence="9" type="ORF">AFIC_002162</name>
</gene>
<name>A0ABY8BKV9_AFICR</name>
<dbReference type="PROSITE" id="PS00977">
    <property type="entry name" value="FAD_G3PDH_1"/>
    <property type="match status" value="1"/>
</dbReference>
<reference evidence="9 10" key="1">
    <citation type="submission" date="2022-11" db="EMBL/GenBank/DDBJ databases">
        <authorList>
            <person name="Siebert D."/>
            <person name="Busche T."/>
            <person name="Saydam E."/>
            <person name="Kalinowski J."/>
            <person name="Ruckert C."/>
            <person name="Blombach B."/>
        </authorList>
    </citation>
    <scope>NUCLEOTIDE SEQUENCE [LARGE SCALE GENOMIC DNA]</scope>
    <source>
        <strain evidence="9 10">DSM 1083</strain>
    </source>
</reference>
<evidence type="ECO:0000313" key="10">
    <source>
        <dbReference type="Proteomes" id="UP001213907"/>
    </source>
</evidence>
<dbReference type="Gene3D" id="6.10.250.1890">
    <property type="match status" value="1"/>
</dbReference>
<dbReference type="InterPro" id="IPR031656">
    <property type="entry name" value="DAO_C"/>
</dbReference>
<dbReference type="InterPro" id="IPR006076">
    <property type="entry name" value="FAD-dep_OxRdtase"/>
</dbReference>
<evidence type="ECO:0000259" key="8">
    <source>
        <dbReference type="Pfam" id="PF16901"/>
    </source>
</evidence>
<comment type="similarity">
    <text evidence="2 6">Belongs to the FAD-dependent glycerol-3-phosphate dehydrogenase family.</text>
</comment>
<dbReference type="PRINTS" id="PR01001">
    <property type="entry name" value="FADG3PDH"/>
</dbReference>